<comment type="caution">
    <text evidence="1">The sequence shown here is derived from an EMBL/GenBank/DDBJ whole genome shotgun (WGS) entry which is preliminary data.</text>
</comment>
<evidence type="ECO:0000313" key="2">
    <source>
        <dbReference type="Proteomes" id="UP000652477"/>
    </source>
</evidence>
<name>A0A923LKD2_9FIRM</name>
<dbReference type="EMBL" id="JACOPF010000002">
    <property type="protein sequence ID" value="MBC5689667.1"/>
    <property type="molecule type" value="Genomic_DNA"/>
</dbReference>
<evidence type="ECO:0000313" key="1">
    <source>
        <dbReference type="EMBL" id="MBC5689667.1"/>
    </source>
</evidence>
<protein>
    <submittedName>
        <fullName evidence="1">DUF4318 domain-containing protein</fullName>
    </submittedName>
</protein>
<proteinExistence type="predicted"/>
<keyword evidence="2" id="KW-1185">Reference proteome</keyword>
<dbReference type="RefSeq" id="WP_186876325.1">
    <property type="nucleotide sequence ID" value="NZ_JACOPF010000002.1"/>
</dbReference>
<accession>A0A923LKD2</accession>
<dbReference type="Proteomes" id="UP000652477">
    <property type="component" value="Unassembled WGS sequence"/>
</dbReference>
<gene>
    <name evidence="1" type="ORF">H8S37_12125</name>
</gene>
<dbReference type="AlphaFoldDB" id="A0A923LKD2"/>
<organism evidence="1 2">
    <name type="scientific">Mediterraneibacter hominis</name>
    <dbReference type="NCBI Taxonomy" id="2763054"/>
    <lineage>
        <taxon>Bacteria</taxon>
        <taxon>Bacillati</taxon>
        <taxon>Bacillota</taxon>
        <taxon>Clostridia</taxon>
        <taxon>Lachnospirales</taxon>
        <taxon>Lachnospiraceae</taxon>
        <taxon>Mediterraneibacter</taxon>
    </lineage>
</organism>
<sequence length="80" mass="9574">MKKELIIFQDTHPKNQTEIKKSIEHFCREHSLEYRFLPQKGAVCFYMDGEFYKTKIEKETLDGPAYWMIRCQCQPRAAKA</sequence>
<reference evidence="1" key="1">
    <citation type="submission" date="2020-08" db="EMBL/GenBank/DDBJ databases">
        <title>Genome public.</title>
        <authorList>
            <person name="Liu C."/>
            <person name="Sun Q."/>
        </authorList>
    </citation>
    <scope>NUCLEOTIDE SEQUENCE</scope>
    <source>
        <strain evidence="1">NSJ-55</strain>
    </source>
</reference>